<evidence type="ECO:0000256" key="7">
    <source>
        <dbReference type="RuleBase" id="RU363032"/>
    </source>
</evidence>
<dbReference type="GO" id="GO:0055085">
    <property type="term" value="P:transmembrane transport"/>
    <property type="evidence" value="ECO:0007669"/>
    <property type="project" value="InterPro"/>
</dbReference>
<feature type="transmembrane region" description="Helical" evidence="7">
    <location>
        <begin position="227"/>
        <end position="253"/>
    </location>
</feature>
<accession>A0A964E518</accession>
<reference evidence="10 11" key="1">
    <citation type="journal article" date="2021" name="Microorganisms">
        <title>Acidisoma silvae sp. nov. and Acidisomacellulosilytica sp. nov., Two Acidophilic Bacteria Isolated from Decaying Wood, Hydrolyzing Cellulose and Producing Poly-3-hydroxybutyrate.</title>
        <authorList>
            <person name="Mieszkin S."/>
            <person name="Pouder E."/>
            <person name="Uroz S."/>
            <person name="Simon-Colin C."/>
            <person name="Alain K."/>
        </authorList>
    </citation>
    <scope>NUCLEOTIDE SEQUENCE [LARGE SCALE GENOMIC DNA]</scope>
    <source>
        <strain evidence="10 11">HW T5.17</strain>
    </source>
</reference>
<evidence type="ECO:0000256" key="8">
    <source>
        <dbReference type="SAM" id="MobiDB-lite"/>
    </source>
</evidence>
<protein>
    <submittedName>
        <fullName evidence="10">Sugar ABC transporter permease</fullName>
    </submittedName>
</protein>
<proteinExistence type="inferred from homology"/>
<evidence type="ECO:0000256" key="5">
    <source>
        <dbReference type="ARBA" id="ARBA00022989"/>
    </source>
</evidence>
<dbReference type="Proteomes" id="UP000721844">
    <property type="component" value="Unassembled WGS sequence"/>
</dbReference>
<dbReference type="Pfam" id="PF00528">
    <property type="entry name" value="BPD_transp_1"/>
    <property type="match status" value="1"/>
</dbReference>
<keyword evidence="2 7" id="KW-0813">Transport</keyword>
<evidence type="ECO:0000256" key="3">
    <source>
        <dbReference type="ARBA" id="ARBA00022475"/>
    </source>
</evidence>
<evidence type="ECO:0000256" key="4">
    <source>
        <dbReference type="ARBA" id="ARBA00022692"/>
    </source>
</evidence>
<feature type="transmembrane region" description="Helical" evidence="7">
    <location>
        <begin position="92"/>
        <end position="117"/>
    </location>
</feature>
<evidence type="ECO:0000256" key="6">
    <source>
        <dbReference type="ARBA" id="ARBA00023136"/>
    </source>
</evidence>
<keyword evidence="3" id="KW-1003">Cell membrane</keyword>
<feature type="transmembrane region" description="Helical" evidence="7">
    <location>
        <begin position="29"/>
        <end position="55"/>
    </location>
</feature>
<sequence length="308" mass="33048">MTEATVMPLKPAPSRRSGPRRLDRPRLKLASLFLLAPAGILLPALFILPVCYAIYLGFTNLQLVGLHSVHYRFTGWANIAFMLSDASFYQSLWVTALFVVGSGAVGSTLLGLVLAIALQQAMPALRMAVSGLAILAWTLPPTTIALVWIASASPSGPIAAMMADMKADPLYDHALLIVSAANAWSLAGLAMIMFSAALRNVPKDMIEAGTLEGASSVQRMMRITLPFLKPTIVTSALLMTLLTFGNFTLIYLMTAGGPDNATNILPVYSYLEGFKFFNLGYSALLGNIIVIFSALLGSVFVFLGQSRR</sequence>
<keyword evidence="5 7" id="KW-1133">Transmembrane helix</keyword>
<dbReference type="SUPFAM" id="SSF161098">
    <property type="entry name" value="MetI-like"/>
    <property type="match status" value="1"/>
</dbReference>
<gene>
    <name evidence="10" type="ORF">ACELLULO517_17660</name>
</gene>
<dbReference type="InterPro" id="IPR000515">
    <property type="entry name" value="MetI-like"/>
</dbReference>
<comment type="subcellular location">
    <subcellularLocation>
        <location evidence="1 7">Cell membrane</location>
        <topology evidence="1 7">Multi-pass membrane protein</topology>
    </subcellularLocation>
</comment>
<organism evidence="10 11">
    <name type="scientific">Acidisoma cellulosilyticum</name>
    <dbReference type="NCBI Taxonomy" id="2802395"/>
    <lineage>
        <taxon>Bacteria</taxon>
        <taxon>Pseudomonadati</taxon>
        <taxon>Pseudomonadota</taxon>
        <taxon>Alphaproteobacteria</taxon>
        <taxon>Acetobacterales</taxon>
        <taxon>Acidocellaceae</taxon>
        <taxon>Acidisoma</taxon>
    </lineage>
</organism>
<dbReference type="PANTHER" id="PTHR43005:SF1">
    <property type="entry name" value="SPERMIDINE_PUTRESCINE TRANSPORT SYSTEM PERMEASE PROTEIN"/>
    <property type="match status" value="1"/>
</dbReference>
<name>A0A964E518_9PROT</name>
<dbReference type="AlphaFoldDB" id="A0A964E518"/>
<feature type="transmembrane region" description="Helical" evidence="7">
    <location>
        <begin position="170"/>
        <end position="198"/>
    </location>
</feature>
<evidence type="ECO:0000313" key="11">
    <source>
        <dbReference type="Proteomes" id="UP000721844"/>
    </source>
</evidence>
<evidence type="ECO:0000259" key="9">
    <source>
        <dbReference type="PROSITE" id="PS50928"/>
    </source>
</evidence>
<dbReference type="CDD" id="cd06261">
    <property type="entry name" value="TM_PBP2"/>
    <property type="match status" value="1"/>
</dbReference>
<comment type="caution">
    <text evidence="10">The sequence shown here is derived from an EMBL/GenBank/DDBJ whole genome shotgun (WGS) entry which is preliminary data.</text>
</comment>
<comment type="similarity">
    <text evidence="7">Belongs to the binding-protein-dependent transport system permease family.</text>
</comment>
<feature type="transmembrane region" description="Helical" evidence="7">
    <location>
        <begin position="129"/>
        <end position="150"/>
    </location>
</feature>
<dbReference type="InterPro" id="IPR035906">
    <property type="entry name" value="MetI-like_sf"/>
</dbReference>
<dbReference type="PROSITE" id="PS50928">
    <property type="entry name" value="ABC_TM1"/>
    <property type="match status" value="1"/>
</dbReference>
<evidence type="ECO:0000256" key="1">
    <source>
        <dbReference type="ARBA" id="ARBA00004651"/>
    </source>
</evidence>
<dbReference type="RefSeq" id="WP_227308743.1">
    <property type="nucleotide sequence ID" value="NZ_JAESVA010000006.1"/>
</dbReference>
<dbReference type="PANTHER" id="PTHR43005">
    <property type="entry name" value="BLR7065 PROTEIN"/>
    <property type="match status" value="1"/>
</dbReference>
<keyword evidence="11" id="KW-1185">Reference proteome</keyword>
<feature type="transmembrane region" description="Helical" evidence="7">
    <location>
        <begin position="279"/>
        <end position="303"/>
    </location>
</feature>
<feature type="domain" description="ABC transmembrane type-1" evidence="9">
    <location>
        <begin position="93"/>
        <end position="300"/>
    </location>
</feature>
<evidence type="ECO:0000256" key="2">
    <source>
        <dbReference type="ARBA" id="ARBA00022448"/>
    </source>
</evidence>
<dbReference type="GO" id="GO:0005886">
    <property type="term" value="C:plasma membrane"/>
    <property type="evidence" value="ECO:0007669"/>
    <property type="project" value="UniProtKB-SubCell"/>
</dbReference>
<dbReference type="Gene3D" id="1.10.3720.10">
    <property type="entry name" value="MetI-like"/>
    <property type="match status" value="1"/>
</dbReference>
<keyword evidence="4 7" id="KW-0812">Transmembrane</keyword>
<keyword evidence="6 7" id="KW-0472">Membrane</keyword>
<evidence type="ECO:0000313" key="10">
    <source>
        <dbReference type="EMBL" id="MCB8882076.1"/>
    </source>
</evidence>
<feature type="region of interest" description="Disordered" evidence="8">
    <location>
        <begin position="1"/>
        <end position="21"/>
    </location>
</feature>
<dbReference type="EMBL" id="JAESVA010000006">
    <property type="protein sequence ID" value="MCB8882076.1"/>
    <property type="molecule type" value="Genomic_DNA"/>
</dbReference>